<protein>
    <submittedName>
        <fullName evidence="1">Uncharacterized protein</fullName>
    </submittedName>
</protein>
<reference evidence="1 2" key="1">
    <citation type="submission" date="2016-04" db="EMBL/GenBank/DDBJ databases">
        <title>Complete genome sequence of Bacillus oceanisediminis strain 2691.</title>
        <authorList>
            <person name="Jeong H."/>
            <person name="Kim H.J."/>
            <person name="Lee D.-W."/>
        </authorList>
    </citation>
    <scope>NUCLEOTIDE SEQUENCE [LARGE SCALE GENOMIC DNA]</scope>
    <source>
        <strain evidence="1 2">2691</strain>
    </source>
</reference>
<proteinExistence type="predicted"/>
<gene>
    <name evidence="1" type="ORF">A361_26905</name>
</gene>
<dbReference type="EMBL" id="CP015506">
    <property type="protein sequence ID" value="AND42623.1"/>
    <property type="molecule type" value="Genomic_DNA"/>
</dbReference>
<dbReference type="RefSeq" id="WP_019382816.1">
    <property type="nucleotide sequence ID" value="NZ_CP015506.1"/>
</dbReference>
<dbReference type="KEGG" id="bon:A361_26905"/>
<dbReference type="AlphaFoldDB" id="A0A160MHQ4"/>
<sequence>MEYSKQLGFIQVELHRITKINEDPRTDISEKLLTDLITLLAKYEIVTDHFIFDFSSSEKCEQRDILHLALIKAGMRIEKEINCYKKMCNRKLSVF</sequence>
<organism evidence="1 2">
    <name type="scientific">Cytobacillus oceanisediminis 2691</name>
    <dbReference type="NCBI Taxonomy" id="1196031"/>
    <lineage>
        <taxon>Bacteria</taxon>
        <taxon>Bacillati</taxon>
        <taxon>Bacillota</taxon>
        <taxon>Bacilli</taxon>
        <taxon>Bacillales</taxon>
        <taxon>Bacillaceae</taxon>
        <taxon>Cytobacillus</taxon>
    </lineage>
</organism>
<evidence type="ECO:0000313" key="1">
    <source>
        <dbReference type="EMBL" id="AND42623.1"/>
    </source>
</evidence>
<dbReference type="eggNOG" id="ENOG5030D7E">
    <property type="taxonomic scope" value="Bacteria"/>
</dbReference>
<dbReference type="Proteomes" id="UP000077856">
    <property type="component" value="Chromosome"/>
</dbReference>
<accession>A0A160MHQ4</accession>
<evidence type="ECO:0000313" key="2">
    <source>
        <dbReference type="Proteomes" id="UP000077856"/>
    </source>
</evidence>
<name>A0A160MHQ4_9BACI</name>
<dbReference type="STRING" id="1196031.A361_26905"/>